<evidence type="ECO:0000313" key="2">
    <source>
        <dbReference type="Proteomes" id="UP001239994"/>
    </source>
</evidence>
<comment type="caution">
    <text evidence="1">The sequence shown here is derived from an EMBL/GenBank/DDBJ whole genome shotgun (WGS) entry which is preliminary data.</text>
</comment>
<dbReference type="Proteomes" id="UP001239994">
    <property type="component" value="Unassembled WGS sequence"/>
</dbReference>
<organism evidence="1 2">
    <name type="scientific">Electrophorus voltai</name>
    <dbReference type="NCBI Taxonomy" id="2609070"/>
    <lineage>
        <taxon>Eukaryota</taxon>
        <taxon>Metazoa</taxon>
        <taxon>Chordata</taxon>
        <taxon>Craniata</taxon>
        <taxon>Vertebrata</taxon>
        <taxon>Euteleostomi</taxon>
        <taxon>Actinopterygii</taxon>
        <taxon>Neopterygii</taxon>
        <taxon>Teleostei</taxon>
        <taxon>Ostariophysi</taxon>
        <taxon>Gymnotiformes</taxon>
        <taxon>Gymnotoidei</taxon>
        <taxon>Gymnotidae</taxon>
        <taxon>Electrophorus</taxon>
    </lineage>
</organism>
<evidence type="ECO:0000313" key="1">
    <source>
        <dbReference type="EMBL" id="KAK1804003.1"/>
    </source>
</evidence>
<sequence>MKQKSDSVGSYYPTERPSLILASLRKSTTGVEATRQFWGCRDYVPGLDSVESYRAQPDYEDRHTEVDFAGSYNPYMYYYEGYSDCGVRGEYSDISLQLDLGSVYVEDPPVEVKEVLYGDSLTDCDVQSVVSGNDKPPASMIPQKALLRMYCLGTSKPAHVKYLKATLFKEETPFTRAHSLRTRVPVPNPNWVTPPVSVAIPQATQYDPVPSVRDAAHPDPGPVPGIVDSASSVPVSGIMDVTSSVPVPGIVDATHPVTRSVPVAAPPDPPPPLMAAAASPDLPPLITAALLLDPSDLPPLIVTATTLDPSLPVPVVKETSPQVLVPVQSPCLMPGLTP</sequence>
<keyword evidence="2" id="KW-1185">Reference proteome</keyword>
<dbReference type="AlphaFoldDB" id="A0AAD9E4F5"/>
<dbReference type="EMBL" id="JAROKS010000004">
    <property type="protein sequence ID" value="KAK1804003.1"/>
    <property type="molecule type" value="Genomic_DNA"/>
</dbReference>
<proteinExistence type="predicted"/>
<reference evidence="1" key="1">
    <citation type="submission" date="2023-03" db="EMBL/GenBank/DDBJ databases">
        <title>Electrophorus voltai genome.</title>
        <authorList>
            <person name="Bian C."/>
        </authorList>
    </citation>
    <scope>NUCLEOTIDE SEQUENCE</scope>
    <source>
        <strain evidence="1">CB-2022</strain>
        <tissue evidence="1">Muscle</tissue>
    </source>
</reference>
<gene>
    <name evidence="1" type="ORF">P4O66_003760</name>
</gene>
<accession>A0AAD9E4F5</accession>
<name>A0AAD9E4F5_9TELE</name>
<protein>
    <submittedName>
        <fullName evidence="1">Uncharacterized protein</fullName>
    </submittedName>
</protein>